<name>A0AAD7JW96_9AGAR</name>
<accession>A0AAD7JW96</accession>
<evidence type="ECO:0000313" key="2">
    <source>
        <dbReference type="Proteomes" id="UP001215598"/>
    </source>
</evidence>
<feature type="non-terminal residue" evidence="1">
    <location>
        <position position="305"/>
    </location>
</feature>
<dbReference type="EMBL" id="JARKIB010000013">
    <property type="protein sequence ID" value="KAJ7773135.1"/>
    <property type="molecule type" value="Genomic_DNA"/>
</dbReference>
<organism evidence="1 2">
    <name type="scientific">Mycena metata</name>
    <dbReference type="NCBI Taxonomy" id="1033252"/>
    <lineage>
        <taxon>Eukaryota</taxon>
        <taxon>Fungi</taxon>
        <taxon>Dikarya</taxon>
        <taxon>Basidiomycota</taxon>
        <taxon>Agaricomycotina</taxon>
        <taxon>Agaricomycetes</taxon>
        <taxon>Agaricomycetidae</taxon>
        <taxon>Agaricales</taxon>
        <taxon>Marasmiineae</taxon>
        <taxon>Mycenaceae</taxon>
        <taxon>Mycena</taxon>
    </lineage>
</organism>
<sequence>MVETQGKGTLHAHGLIWLEGHLSPQSLRDRLADSDEFKAKMIGWLESTIRCELMDPECNTLTKTAKKPKRVVGDPHPGTIPAPVFVPGDVSFDREFAKFVDQLLREYNWHMHQSSCWKYLRRGESMTDENCRMGMTGETNPETVVDPETFAISLRRLHPYIANYNDLVVFLLKCNMDIKFVGSGQAAKAFLYYITDYITKPPLPLHVGLAALIHAISVANTKFPGLSEPSVSGQDNYVGAITSTVNSMMAHQEMSHPQVLSYLIGGGDHYTSDNFAVLWWGVVRRYVDSFFRQIDPSQVADESTD</sequence>
<dbReference type="AlphaFoldDB" id="A0AAD7JW96"/>
<evidence type="ECO:0008006" key="3">
    <source>
        <dbReference type="Google" id="ProtNLM"/>
    </source>
</evidence>
<keyword evidence="2" id="KW-1185">Reference proteome</keyword>
<reference evidence="1" key="1">
    <citation type="submission" date="2023-03" db="EMBL/GenBank/DDBJ databases">
        <title>Massive genome expansion in bonnet fungi (Mycena s.s.) driven by repeated elements and novel gene families across ecological guilds.</title>
        <authorList>
            <consortium name="Lawrence Berkeley National Laboratory"/>
            <person name="Harder C.B."/>
            <person name="Miyauchi S."/>
            <person name="Viragh M."/>
            <person name="Kuo A."/>
            <person name="Thoen E."/>
            <person name="Andreopoulos B."/>
            <person name="Lu D."/>
            <person name="Skrede I."/>
            <person name="Drula E."/>
            <person name="Henrissat B."/>
            <person name="Morin E."/>
            <person name="Kohler A."/>
            <person name="Barry K."/>
            <person name="LaButti K."/>
            <person name="Morin E."/>
            <person name="Salamov A."/>
            <person name="Lipzen A."/>
            <person name="Mereny Z."/>
            <person name="Hegedus B."/>
            <person name="Baldrian P."/>
            <person name="Stursova M."/>
            <person name="Weitz H."/>
            <person name="Taylor A."/>
            <person name="Grigoriev I.V."/>
            <person name="Nagy L.G."/>
            <person name="Martin F."/>
            <person name="Kauserud H."/>
        </authorList>
    </citation>
    <scope>NUCLEOTIDE SEQUENCE</scope>
    <source>
        <strain evidence="1">CBHHK182m</strain>
    </source>
</reference>
<comment type="caution">
    <text evidence="1">The sequence shown here is derived from an EMBL/GenBank/DDBJ whole genome shotgun (WGS) entry which is preliminary data.</text>
</comment>
<proteinExistence type="predicted"/>
<protein>
    <recommendedName>
        <fullName evidence="3">Helitron helicase-like domain-containing protein</fullName>
    </recommendedName>
</protein>
<evidence type="ECO:0000313" key="1">
    <source>
        <dbReference type="EMBL" id="KAJ7773135.1"/>
    </source>
</evidence>
<dbReference type="Proteomes" id="UP001215598">
    <property type="component" value="Unassembled WGS sequence"/>
</dbReference>
<gene>
    <name evidence="1" type="ORF">B0H16DRAFT_1305215</name>
</gene>